<name>A0A0W8C619_PHYNI</name>
<dbReference type="Proteomes" id="UP000054636">
    <property type="component" value="Unassembled WGS sequence"/>
</dbReference>
<reference evidence="1 2" key="1">
    <citation type="submission" date="2015-11" db="EMBL/GenBank/DDBJ databases">
        <title>Genomes and virulence difference between two physiological races of Phytophthora nicotianae.</title>
        <authorList>
            <person name="Liu H."/>
            <person name="Ma X."/>
            <person name="Yu H."/>
            <person name="Fang D."/>
            <person name="Li Y."/>
            <person name="Wang X."/>
            <person name="Wang W."/>
            <person name="Dong Y."/>
            <person name="Xiao B."/>
        </authorList>
    </citation>
    <scope>NUCLEOTIDE SEQUENCE [LARGE SCALE GENOMIC DNA]</scope>
    <source>
        <strain evidence="2">race 1</strain>
    </source>
</reference>
<accession>A0A0W8C619</accession>
<comment type="caution">
    <text evidence="1">The sequence shown here is derived from an EMBL/GenBank/DDBJ whole genome shotgun (WGS) entry which is preliminary data.</text>
</comment>
<sequence length="122" mass="13412">MTRPDNDCWCWYDAMDGTRSNDGQALRREGGYLLVWCYSVRTGFAVAAYAHARYDPVSGKKAPDAVIIQKVASDELQVAFSPDCSVAGAAGERVRLARPIGSTIRPIVVFRLQTIIKKSFGL</sequence>
<evidence type="ECO:0000313" key="2">
    <source>
        <dbReference type="Proteomes" id="UP000054636"/>
    </source>
</evidence>
<protein>
    <submittedName>
        <fullName evidence="1">Uncharacterized protein</fullName>
    </submittedName>
</protein>
<dbReference type="AlphaFoldDB" id="A0A0W8C619"/>
<evidence type="ECO:0000313" key="1">
    <source>
        <dbReference type="EMBL" id="KUF79529.1"/>
    </source>
</evidence>
<dbReference type="EMBL" id="LNFP01003982">
    <property type="protein sequence ID" value="KUF79529.1"/>
    <property type="molecule type" value="Genomic_DNA"/>
</dbReference>
<gene>
    <name evidence="1" type="ORF">AM588_10000134</name>
</gene>
<proteinExistence type="predicted"/>
<organism evidence="1 2">
    <name type="scientific">Phytophthora nicotianae</name>
    <name type="common">Potato buckeye rot agent</name>
    <name type="synonym">Phytophthora parasitica</name>
    <dbReference type="NCBI Taxonomy" id="4792"/>
    <lineage>
        <taxon>Eukaryota</taxon>
        <taxon>Sar</taxon>
        <taxon>Stramenopiles</taxon>
        <taxon>Oomycota</taxon>
        <taxon>Peronosporomycetes</taxon>
        <taxon>Peronosporales</taxon>
        <taxon>Peronosporaceae</taxon>
        <taxon>Phytophthora</taxon>
    </lineage>
</organism>